<feature type="non-terminal residue" evidence="2">
    <location>
        <position position="49"/>
    </location>
</feature>
<evidence type="ECO:0000313" key="2">
    <source>
        <dbReference type="EMBL" id="SVC11816.1"/>
    </source>
</evidence>
<accession>A0A382JJ03</accession>
<name>A0A382JJ03_9ZZZZ</name>
<gene>
    <name evidence="2" type="ORF">METZ01_LOCUS264670</name>
</gene>
<feature type="transmembrane region" description="Helical" evidence="1">
    <location>
        <begin position="31"/>
        <end position="48"/>
    </location>
</feature>
<evidence type="ECO:0000256" key="1">
    <source>
        <dbReference type="SAM" id="Phobius"/>
    </source>
</evidence>
<dbReference type="AlphaFoldDB" id="A0A382JJ03"/>
<keyword evidence="1" id="KW-0472">Membrane</keyword>
<keyword evidence="1" id="KW-0812">Transmembrane</keyword>
<sequence>MRFAQEGYPFMLIGLALAALAWALIPILGVWSIAVAILLTVLTAFTFYF</sequence>
<keyword evidence="1" id="KW-1133">Transmembrane helix</keyword>
<protein>
    <submittedName>
        <fullName evidence="2">Uncharacterized protein</fullName>
    </submittedName>
</protein>
<organism evidence="2">
    <name type="scientific">marine metagenome</name>
    <dbReference type="NCBI Taxonomy" id="408172"/>
    <lineage>
        <taxon>unclassified sequences</taxon>
        <taxon>metagenomes</taxon>
        <taxon>ecological metagenomes</taxon>
    </lineage>
</organism>
<proteinExistence type="predicted"/>
<reference evidence="2" key="1">
    <citation type="submission" date="2018-05" db="EMBL/GenBank/DDBJ databases">
        <authorList>
            <person name="Lanie J.A."/>
            <person name="Ng W.-L."/>
            <person name="Kazmierczak K.M."/>
            <person name="Andrzejewski T.M."/>
            <person name="Davidsen T.M."/>
            <person name="Wayne K.J."/>
            <person name="Tettelin H."/>
            <person name="Glass J.I."/>
            <person name="Rusch D."/>
            <person name="Podicherti R."/>
            <person name="Tsui H.-C.T."/>
            <person name="Winkler M.E."/>
        </authorList>
    </citation>
    <scope>NUCLEOTIDE SEQUENCE</scope>
</reference>
<feature type="transmembrane region" description="Helical" evidence="1">
    <location>
        <begin position="7"/>
        <end position="25"/>
    </location>
</feature>
<dbReference type="EMBL" id="UINC01074533">
    <property type="protein sequence ID" value="SVC11816.1"/>
    <property type="molecule type" value="Genomic_DNA"/>
</dbReference>